<evidence type="ECO:0000313" key="2">
    <source>
        <dbReference type="EMBL" id="PJG53069.1"/>
    </source>
</evidence>
<gene>
    <name evidence="2" type="ORF">CVM73_22045</name>
</gene>
<name>A0A2M8R5J2_9BRAD</name>
<dbReference type="Proteomes" id="UP000231194">
    <property type="component" value="Unassembled WGS sequence"/>
</dbReference>
<accession>A0A2M8R5J2</accession>
<proteinExistence type="predicted"/>
<sequence>MATEFTSQGWREQFPGRTHVTSIVDFQVAHPLVGNAGDILLEHQLRRDGERPLVNWRPANDEARARAEQMGFVDVDGNDMVLDPTQSRQWRYRDGDWQRATNSPAYLSKVKTRSDDEPSSDSDSDGDFM</sequence>
<evidence type="ECO:0000313" key="3">
    <source>
        <dbReference type="Proteomes" id="UP000231194"/>
    </source>
</evidence>
<dbReference type="AlphaFoldDB" id="A0A2M8R5J2"/>
<reference evidence="2 3" key="1">
    <citation type="submission" date="2017-11" db="EMBL/GenBank/DDBJ databases">
        <title>Bradyrhizobium forestalis sp. nov., an efficient nitrogen-fixing bacterium isolated from nodules of forest legume species in the Amazon.</title>
        <authorList>
            <person name="Costa E.M."/>
            <person name="Guimaraes A."/>
            <person name="Carvalho T.S."/>
            <person name="Rodrigues T.L."/>
            <person name="Ribeiro P.R.A."/>
            <person name="Lebbe L."/>
            <person name="Willems A."/>
            <person name="Moreira F.M.S."/>
        </authorList>
    </citation>
    <scope>NUCLEOTIDE SEQUENCE [LARGE SCALE GENOMIC DNA]</scope>
    <source>
        <strain evidence="2 3">INPA54B</strain>
    </source>
</reference>
<feature type="region of interest" description="Disordered" evidence="1">
    <location>
        <begin position="103"/>
        <end position="129"/>
    </location>
</feature>
<feature type="compositionally biased region" description="Acidic residues" evidence="1">
    <location>
        <begin position="117"/>
        <end position="129"/>
    </location>
</feature>
<dbReference type="OrthoDB" id="9804669at2"/>
<keyword evidence="3" id="KW-1185">Reference proteome</keyword>
<comment type="caution">
    <text evidence="2">The sequence shown here is derived from an EMBL/GenBank/DDBJ whole genome shotgun (WGS) entry which is preliminary data.</text>
</comment>
<dbReference type="EMBL" id="PGVG01000019">
    <property type="protein sequence ID" value="PJG53069.1"/>
    <property type="molecule type" value="Genomic_DNA"/>
</dbReference>
<evidence type="ECO:0000256" key="1">
    <source>
        <dbReference type="SAM" id="MobiDB-lite"/>
    </source>
</evidence>
<protein>
    <submittedName>
        <fullName evidence="2">Uncharacterized protein</fullName>
    </submittedName>
</protein>
<organism evidence="2 3">
    <name type="scientific">Bradyrhizobium forestalis</name>
    <dbReference type="NCBI Taxonomy" id="1419263"/>
    <lineage>
        <taxon>Bacteria</taxon>
        <taxon>Pseudomonadati</taxon>
        <taxon>Pseudomonadota</taxon>
        <taxon>Alphaproteobacteria</taxon>
        <taxon>Hyphomicrobiales</taxon>
        <taxon>Nitrobacteraceae</taxon>
        <taxon>Bradyrhizobium</taxon>
    </lineage>
</organism>